<protein>
    <submittedName>
        <fullName evidence="1">Uncharacterized protein</fullName>
    </submittedName>
</protein>
<organism evidence="1 2">
    <name type="scientific">Candidatus Falkowbacteria bacterium CG10_big_fil_rev_8_21_14_0_10_43_10</name>
    <dbReference type="NCBI Taxonomy" id="1974567"/>
    <lineage>
        <taxon>Bacteria</taxon>
        <taxon>Candidatus Falkowiibacteriota</taxon>
    </lineage>
</organism>
<sequence length="115" mass="12942">MTQSAVAERVVSLTLYKASRDGGSRATLEGVFPNEEDLKNYWDKLHNADEGGNPMVWRTFQWFLYTSRDEVNWPSECTAKAEKRGGSTSHFCEGLPTGAKRENVPVSQFHKSLVC</sequence>
<proteinExistence type="predicted"/>
<dbReference type="AlphaFoldDB" id="A0A2H0V1X6"/>
<dbReference type="Proteomes" id="UP000228626">
    <property type="component" value="Unassembled WGS sequence"/>
</dbReference>
<reference evidence="2" key="1">
    <citation type="submission" date="2017-09" db="EMBL/GenBank/DDBJ databases">
        <title>Depth-based differentiation of microbial function through sediment-hosted aquifers and enrichment of novel symbionts in the deep terrestrial subsurface.</title>
        <authorList>
            <person name="Probst A.J."/>
            <person name="Ladd B."/>
            <person name="Jarett J.K."/>
            <person name="Geller-Mcgrath D.E."/>
            <person name="Sieber C.M.K."/>
            <person name="Emerson J.B."/>
            <person name="Anantharaman K."/>
            <person name="Thomas B.C."/>
            <person name="Malmstrom R."/>
            <person name="Stieglmeier M."/>
            <person name="Klingl A."/>
            <person name="Woyke T."/>
            <person name="Ryan C.M."/>
            <person name="Banfield J.F."/>
        </authorList>
    </citation>
    <scope>NUCLEOTIDE SEQUENCE [LARGE SCALE GENOMIC DNA]</scope>
</reference>
<gene>
    <name evidence="1" type="ORF">COT99_02760</name>
</gene>
<evidence type="ECO:0000313" key="1">
    <source>
        <dbReference type="EMBL" id="PIR93084.1"/>
    </source>
</evidence>
<accession>A0A2H0V1X6</accession>
<name>A0A2H0V1X6_9BACT</name>
<comment type="caution">
    <text evidence="1">The sequence shown here is derived from an EMBL/GenBank/DDBJ whole genome shotgun (WGS) entry which is preliminary data.</text>
</comment>
<evidence type="ECO:0000313" key="2">
    <source>
        <dbReference type="Proteomes" id="UP000228626"/>
    </source>
</evidence>
<dbReference type="EMBL" id="PFAR01000033">
    <property type="protein sequence ID" value="PIR93084.1"/>
    <property type="molecule type" value="Genomic_DNA"/>
</dbReference>